<name>A0AAN6RSG9_9PEZI</name>
<proteinExistence type="predicted"/>
<sequence>MEDPLCNLCAALDIPGVVQRLVSDSDPAPLDSPWHNTLADVKTSSASCTLCALILKGWQASRAVVVQTAVQNAMFDPQDPPTELDEPVEKIAGYRDAPGVALEAVRRVREVGDGRGARGSVFLRVGCGPKVRSSWDVLDPVVAELRVARELWEEEIGPGGVDAVVKGDPLAEESLDVARGWLRKCQSRHGAVCGGAEGWLPTRLLQVVPGDDSIYLRHGDSLPSPSGDARYVALSHCWGQGGTPITTTHLTLPLRTAGINTDLLPQTFRDAVTLTHHLNLRYLWIDSLCIIQDDAADWAAEAARMADVYRNAHLVLDAANADADAAGFLRPRAAPDTVRLRGGLALSLLPPQGRRWTDPEGRQDNLAGEPISARAWCLQERVLPRRALLYGEHQMFWECECVRASEDGDVVCQVGGGALGRLCKTAGVADSVFSRVDRNPGNEMKQETNWAAWYRMVEDYTARSITKHTDRLPALSGLAQGVVRERGGEYLAGLWKSGLLEGLLWCKARPGPPALAATPEYVAPSWSWASVAGPVQFPMYDWYTRRAHWKAKMADFESLAEYLGHETVKRDVDDFGRLQGGVLALKAPLLSVQDIRPRQARAPALYSLFGHEPGRSEVADIMVQLKTGSGSLWIEGAFDIPGTSAAAAADVVSLSVVFFTRLPHVLEEGFVEHRFGLILQRSGNSSRYRRVGFVDGVVLKKSMLDAVRGRGMFSVVGYPRPYKEGDLDEVARNNDLASDPLMLGRVEVVVE</sequence>
<reference evidence="2" key="1">
    <citation type="journal article" date="2023" name="Mol. Phylogenet. Evol.">
        <title>Genome-scale phylogeny and comparative genomics of the fungal order Sordariales.</title>
        <authorList>
            <person name="Hensen N."/>
            <person name="Bonometti L."/>
            <person name="Westerberg I."/>
            <person name="Brannstrom I.O."/>
            <person name="Guillou S."/>
            <person name="Cros-Aarteil S."/>
            <person name="Calhoun S."/>
            <person name="Haridas S."/>
            <person name="Kuo A."/>
            <person name="Mondo S."/>
            <person name="Pangilinan J."/>
            <person name="Riley R."/>
            <person name="LaButti K."/>
            <person name="Andreopoulos B."/>
            <person name="Lipzen A."/>
            <person name="Chen C."/>
            <person name="Yan M."/>
            <person name="Daum C."/>
            <person name="Ng V."/>
            <person name="Clum A."/>
            <person name="Steindorff A."/>
            <person name="Ohm R.A."/>
            <person name="Martin F."/>
            <person name="Silar P."/>
            <person name="Natvig D.O."/>
            <person name="Lalanne C."/>
            <person name="Gautier V."/>
            <person name="Ament-Velasquez S.L."/>
            <person name="Kruys A."/>
            <person name="Hutchinson M.I."/>
            <person name="Powell A.J."/>
            <person name="Barry K."/>
            <person name="Miller A.N."/>
            <person name="Grigoriev I.V."/>
            <person name="Debuchy R."/>
            <person name="Gladieux P."/>
            <person name="Hiltunen Thoren M."/>
            <person name="Johannesson H."/>
        </authorList>
    </citation>
    <scope>NUCLEOTIDE SEQUENCE</scope>
    <source>
        <strain evidence="2">CBS 103.79</strain>
    </source>
</reference>
<gene>
    <name evidence="2" type="ORF">C8A05DRAFT_35505</name>
</gene>
<accession>A0AAN6RSG9</accession>
<evidence type="ECO:0000313" key="3">
    <source>
        <dbReference type="Proteomes" id="UP001303889"/>
    </source>
</evidence>
<evidence type="ECO:0000313" key="2">
    <source>
        <dbReference type="EMBL" id="KAK3900843.1"/>
    </source>
</evidence>
<reference evidence="2" key="2">
    <citation type="submission" date="2023-05" db="EMBL/GenBank/DDBJ databases">
        <authorList>
            <consortium name="Lawrence Berkeley National Laboratory"/>
            <person name="Steindorff A."/>
            <person name="Hensen N."/>
            <person name="Bonometti L."/>
            <person name="Westerberg I."/>
            <person name="Brannstrom I.O."/>
            <person name="Guillou S."/>
            <person name="Cros-Aarteil S."/>
            <person name="Calhoun S."/>
            <person name="Haridas S."/>
            <person name="Kuo A."/>
            <person name="Mondo S."/>
            <person name="Pangilinan J."/>
            <person name="Riley R."/>
            <person name="Labutti K."/>
            <person name="Andreopoulos B."/>
            <person name="Lipzen A."/>
            <person name="Chen C."/>
            <person name="Yanf M."/>
            <person name="Daum C."/>
            <person name="Ng V."/>
            <person name="Clum A."/>
            <person name="Ohm R."/>
            <person name="Martin F."/>
            <person name="Silar P."/>
            <person name="Natvig D."/>
            <person name="Lalanne C."/>
            <person name="Gautier V."/>
            <person name="Ament-Velasquez S.L."/>
            <person name="Kruys A."/>
            <person name="Hutchinson M.I."/>
            <person name="Powell A.J."/>
            <person name="Barry K."/>
            <person name="Miller A.N."/>
            <person name="Grigoriev I.V."/>
            <person name="Debuchy R."/>
            <person name="Gladieux P."/>
            <person name="Thoren M.H."/>
            <person name="Johannesson H."/>
        </authorList>
    </citation>
    <scope>NUCLEOTIDE SEQUENCE</scope>
    <source>
        <strain evidence="2">CBS 103.79</strain>
    </source>
</reference>
<dbReference type="Proteomes" id="UP001303889">
    <property type="component" value="Unassembled WGS sequence"/>
</dbReference>
<dbReference type="AlphaFoldDB" id="A0AAN6RSG9"/>
<protein>
    <submittedName>
        <fullName evidence="2">A97f8ef6-a9b0-4f8b-8fdf-2c72f37eda9e</fullName>
    </submittedName>
</protein>
<dbReference type="InterPro" id="IPR010730">
    <property type="entry name" value="HET"/>
</dbReference>
<comment type="caution">
    <text evidence="2">The sequence shown here is derived from an EMBL/GenBank/DDBJ whole genome shotgun (WGS) entry which is preliminary data.</text>
</comment>
<dbReference type="PANTHER" id="PTHR33112:SF16">
    <property type="entry name" value="HETEROKARYON INCOMPATIBILITY DOMAIN-CONTAINING PROTEIN"/>
    <property type="match status" value="1"/>
</dbReference>
<dbReference type="PANTHER" id="PTHR33112">
    <property type="entry name" value="DOMAIN PROTEIN, PUTATIVE-RELATED"/>
    <property type="match status" value="1"/>
</dbReference>
<feature type="domain" description="Heterokaryon incompatibility" evidence="1">
    <location>
        <begin position="231"/>
        <end position="380"/>
    </location>
</feature>
<dbReference type="EMBL" id="MU855632">
    <property type="protein sequence ID" value="KAK3900843.1"/>
    <property type="molecule type" value="Genomic_DNA"/>
</dbReference>
<keyword evidence="3" id="KW-1185">Reference proteome</keyword>
<dbReference type="Pfam" id="PF06985">
    <property type="entry name" value="HET"/>
    <property type="match status" value="1"/>
</dbReference>
<evidence type="ECO:0000259" key="1">
    <source>
        <dbReference type="Pfam" id="PF06985"/>
    </source>
</evidence>
<organism evidence="2 3">
    <name type="scientific">Staphylotrichum tortipilum</name>
    <dbReference type="NCBI Taxonomy" id="2831512"/>
    <lineage>
        <taxon>Eukaryota</taxon>
        <taxon>Fungi</taxon>
        <taxon>Dikarya</taxon>
        <taxon>Ascomycota</taxon>
        <taxon>Pezizomycotina</taxon>
        <taxon>Sordariomycetes</taxon>
        <taxon>Sordariomycetidae</taxon>
        <taxon>Sordariales</taxon>
        <taxon>Chaetomiaceae</taxon>
        <taxon>Staphylotrichum</taxon>
    </lineage>
</organism>